<proteinExistence type="predicted"/>
<keyword evidence="2" id="KW-1133">Transmembrane helix</keyword>
<keyword evidence="2" id="KW-0472">Membrane</keyword>
<feature type="transmembrane region" description="Helical" evidence="2">
    <location>
        <begin position="128"/>
        <end position="151"/>
    </location>
</feature>
<dbReference type="OrthoDB" id="2139317at2759"/>
<feature type="transmembrane region" description="Helical" evidence="2">
    <location>
        <begin position="61"/>
        <end position="79"/>
    </location>
</feature>
<accession>A0A1Y2E8P5</accession>
<feature type="transmembrane region" description="Helical" evidence="2">
    <location>
        <begin position="191"/>
        <end position="218"/>
    </location>
</feature>
<gene>
    <name evidence="3" type="ORF">LY90DRAFT_217201</name>
</gene>
<evidence type="ECO:0000256" key="2">
    <source>
        <dbReference type="SAM" id="Phobius"/>
    </source>
</evidence>
<dbReference type="EMBL" id="MCOG01000048">
    <property type="protein sequence ID" value="ORY67919.1"/>
    <property type="molecule type" value="Genomic_DNA"/>
</dbReference>
<sequence>MARGKNTQNYILKRKRNPNKSKGVNGSNETLDVVLQNKYDSAVGTLENISLKLYNMCNKKTMYIGMGAFLLVFLILNFIERRITKYTYSYENISEIKYKSVYNGHYNYKGKESYETLTAMGAEGRKIYLFYNLVLIFIYSPALFVGVTNLITDICGLTKTNIMPFGIAIFQILESVALVFTLLGYPNTLGLLFIAGKLAVIKYFFIFLAIFVVIFGAIDRYQNKPKPVPETKSEENKKEEKKNN</sequence>
<evidence type="ECO:0000313" key="3">
    <source>
        <dbReference type="EMBL" id="ORY67919.1"/>
    </source>
</evidence>
<organism evidence="3 4">
    <name type="scientific">Neocallimastix californiae</name>
    <dbReference type="NCBI Taxonomy" id="1754190"/>
    <lineage>
        <taxon>Eukaryota</taxon>
        <taxon>Fungi</taxon>
        <taxon>Fungi incertae sedis</taxon>
        <taxon>Chytridiomycota</taxon>
        <taxon>Chytridiomycota incertae sedis</taxon>
        <taxon>Neocallimastigomycetes</taxon>
        <taxon>Neocallimastigales</taxon>
        <taxon>Neocallimastigaceae</taxon>
        <taxon>Neocallimastix</taxon>
    </lineage>
</organism>
<reference evidence="3 4" key="1">
    <citation type="submission" date="2016-08" db="EMBL/GenBank/DDBJ databases">
        <title>A Parts List for Fungal Cellulosomes Revealed by Comparative Genomics.</title>
        <authorList>
            <consortium name="DOE Joint Genome Institute"/>
            <person name="Haitjema C.H."/>
            <person name="Gilmore S.P."/>
            <person name="Henske J.K."/>
            <person name="Solomon K.V."/>
            <person name="De Groot R."/>
            <person name="Kuo A."/>
            <person name="Mondo S.J."/>
            <person name="Salamov A.A."/>
            <person name="Labutti K."/>
            <person name="Zhao Z."/>
            <person name="Chiniquy J."/>
            <person name="Barry K."/>
            <person name="Brewer H.M."/>
            <person name="Purvine S.O."/>
            <person name="Wright A.T."/>
            <person name="Boxma B."/>
            <person name="Van Alen T."/>
            <person name="Hackstein J.H."/>
            <person name="Baker S.E."/>
            <person name="Grigoriev I.V."/>
            <person name="O'Malley M.A."/>
        </authorList>
    </citation>
    <scope>NUCLEOTIDE SEQUENCE [LARGE SCALE GENOMIC DNA]</scope>
    <source>
        <strain evidence="3 4">G1</strain>
    </source>
</reference>
<feature type="region of interest" description="Disordered" evidence="1">
    <location>
        <begin position="1"/>
        <end position="27"/>
    </location>
</feature>
<feature type="transmembrane region" description="Helical" evidence="2">
    <location>
        <begin position="163"/>
        <end position="185"/>
    </location>
</feature>
<dbReference type="Proteomes" id="UP000193920">
    <property type="component" value="Unassembled WGS sequence"/>
</dbReference>
<keyword evidence="2" id="KW-0812">Transmembrane</keyword>
<feature type="region of interest" description="Disordered" evidence="1">
    <location>
        <begin position="223"/>
        <end position="244"/>
    </location>
</feature>
<evidence type="ECO:0000256" key="1">
    <source>
        <dbReference type="SAM" id="MobiDB-lite"/>
    </source>
</evidence>
<feature type="compositionally biased region" description="Basic and acidic residues" evidence="1">
    <location>
        <begin position="227"/>
        <end position="244"/>
    </location>
</feature>
<protein>
    <submittedName>
        <fullName evidence="3">Uncharacterized protein</fullName>
    </submittedName>
</protein>
<feature type="compositionally biased region" description="Polar residues" evidence="1">
    <location>
        <begin position="1"/>
        <end position="10"/>
    </location>
</feature>
<evidence type="ECO:0000313" key="4">
    <source>
        <dbReference type="Proteomes" id="UP000193920"/>
    </source>
</evidence>
<name>A0A1Y2E8P5_9FUNG</name>
<comment type="caution">
    <text evidence="3">The sequence shown here is derived from an EMBL/GenBank/DDBJ whole genome shotgun (WGS) entry which is preliminary data.</text>
</comment>
<keyword evidence="4" id="KW-1185">Reference proteome</keyword>
<dbReference type="AlphaFoldDB" id="A0A1Y2E8P5"/>